<evidence type="ECO:0008006" key="6">
    <source>
        <dbReference type="Google" id="ProtNLM"/>
    </source>
</evidence>
<dbReference type="NCBIfam" id="TIGR03429">
    <property type="entry name" value="arom_pren_DMATS"/>
    <property type="match status" value="1"/>
</dbReference>
<feature type="binding site" evidence="3">
    <location>
        <position position="235"/>
    </location>
    <ligand>
        <name>dimethylallyl diphosphate</name>
        <dbReference type="ChEBI" id="CHEBI:57623"/>
    </ligand>
</feature>
<sequence>MQTESHRIPLLQDQHYPERKTFPNKNTTLWKAYVSTGHGHAPSVDHTTSSIVTKPWQIITSITGRLEEDAMFWWETTGSTLGIMMQQAGYDIHRQFHYLLFYYHHIVPLLGKKPTRDGRPNGWKSFMTDDHTPIELSWSWSRDGSAPTVRFSVEPIAPNAGSCENPLNQNAMTMAIRNMASVLSSADLDLGWYEILSQTLTVQRNSLPQCLEHSKEHRSQNFVAFDLNKNGVLLKAYFLPGIKAMEVGTSRWFLVKQALGKIASSPQMDRAISRLAKLIESRPEDRRLEVEIIGIDCIKPEKSRLKIYLRSRLTTFDDVQRILTLGDTLKDDDTKKAIQEVQTLWSILFGVDAKDAPFVPLAHVSSRTSGILYYFELNQTSDIPYPKVYLPVRHYGQNDLQISEKLESFLAKRHRHFIQDSYVNALRQTFKHRSLEDGRGLHTYISCMVKNGSLTTTSYLNPEVYHPARAR</sequence>
<protein>
    <recommendedName>
        <fullName evidence="6">Aromatic prenyltransferase</fullName>
    </recommendedName>
</protein>
<accession>A0A0D9P0I3</accession>
<dbReference type="InterPro" id="IPR033964">
    <property type="entry name" value="ABBA"/>
</dbReference>
<reference evidence="5" key="1">
    <citation type="journal article" date="2014" name="BMC Genomics">
        <title>The genome sequence of the biocontrol fungus Metarhizium anisopliae and comparative genomics of Metarhizium species.</title>
        <authorList>
            <person name="Pattemore J.A."/>
            <person name="Hane J.K."/>
            <person name="Williams A.H."/>
            <person name="Wilson B.A."/>
            <person name="Stodart B.J."/>
            <person name="Ash G.J."/>
        </authorList>
    </citation>
    <scope>NUCLEOTIDE SEQUENCE [LARGE SCALE GENOMIC DNA]</scope>
    <source>
        <strain evidence="5">BRIP 53293</strain>
    </source>
</reference>
<organism evidence="4 5">
    <name type="scientific">Metarhizium anisopliae BRIP 53293</name>
    <dbReference type="NCBI Taxonomy" id="1291518"/>
    <lineage>
        <taxon>Eukaryota</taxon>
        <taxon>Fungi</taxon>
        <taxon>Dikarya</taxon>
        <taxon>Ascomycota</taxon>
        <taxon>Pezizomycotina</taxon>
        <taxon>Sordariomycetes</taxon>
        <taxon>Hypocreomycetidae</taxon>
        <taxon>Hypocreales</taxon>
        <taxon>Clavicipitaceae</taxon>
        <taxon>Metarhizium</taxon>
    </lineage>
</organism>
<evidence type="ECO:0000256" key="3">
    <source>
        <dbReference type="PIRSR" id="PIRSR000509-1"/>
    </source>
</evidence>
<dbReference type="EMBL" id="KE384729">
    <property type="protein sequence ID" value="KJK79807.1"/>
    <property type="molecule type" value="Genomic_DNA"/>
</dbReference>
<feature type="binding site" evidence="3">
    <location>
        <position position="150"/>
    </location>
    <ligand>
        <name>dimethylallyl diphosphate</name>
        <dbReference type="ChEBI" id="CHEBI:57623"/>
    </ligand>
</feature>
<dbReference type="SFLD" id="SFLDG01162">
    <property type="entry name" value="I"/>
    <property type="match status" value="1"/>
</dbReference>
<feature type="binding site" evidence="3">
    <location>
        <position position="237"/>
    </location>
    <ligand>
        <name>dimethylallyl diphosphate</name>
        <dbReference type="ChEBI" id="CHEBI:57623"/>
    </ligand>
</feature>
<dbReference type="Proteomes" id="UP000054544">
    <property type="component" value="Unassembled WGS sequence"/>
</dbReference>
<dbReference type="PIRSF" id="PIRSF000509">
    <property type="entry name" value="Trp_DMAT"/>
    <property type="match status" value="1"/>
</dbReference>
<evidence type="ECO:0000313" key="5">
    <source>
        <dbReference type="Proteomes" id="UP000054544"/>
    </source>
</evidence>
<gene>
    <name evidence="4" type="ORF">H634G_04046</name>
</gene>
<keyword evidence="2" id="KW-0808">Transferase</keyword>
<keyword evidence="5" id="KW-1185">Reference proteome</keyword>
<name>A0A0D9P0I3_METAN</name>
<dbReference type="PANTHER" id="PTHR40627">
    <property type="entry name" value="INDOLE PRENYLTRANSFERASE TDIB-RELATED"/>
    <property type="match status" value="1"/>
</dbReference>
<dbReference type="SFLD" id="SFLDS00036">
    <property type="entry name" value="Aromatic_Prenyltransferase"/>
    <property type="match status" value="1"/>
</dbReference>
<feature type="binding site" evidence="3">
    <location>
        <position position="304"/>
    </location>
    <ligand>
        <name>dimethylallyl diphosphate</name>
        <dbReference type="ChEBI" id="CHEBI:57623"/>
    </ligand>
</feature>
<evidence type="ECO:0000256" key="2">
    <source>
        <dbReference type="ARBA" id="ARBA00022679"/>
    </source>
</evidence>
<evidence type="ECO:0000313" key="4">
    <source>
        <dbReference type="EMBL" id="KJK79807.1"/>
    </source>
</evidence>
<feature type="binding site" evidence="3">
    <location>
        <position position="306"/>
    </location>
    <ligand>
        <name>dimethylallyl diphosphate</name>
        <dbReference type="ChEBI" id="CHEBI:57623"/>
    </ligand>
</feature>
<dbReference type="GO" id="GO:0016765">
    <property type="term" value="F:transferase activity, transferring alkyl or aryl (other than methyl) groups"/>
    <property type="evidence" value="ECO:0007669"/>
    <property type="project" value="InterPro"/>
</dbReference>
<proteinExistence type="inferred from homology"/>
<dbReference type="InterPro" id="IPR012148">
    <property type="entry name" value="ABBA_DMATS-like"/>
</dbReference>
<dbReference type="Pfam" id="PF11991">
    <property type="entry name" value="Trp_DMAT"/>
    <property type="match status" value="1"/>
</dbReference>
<dbReference type="AlphaFoldDB" id="A0A0D9P0I3"/>
<dbReference type="PANTHER" id="PTHR40627:SF4">
    <property type="entry name" value="PRENYLTRANSFERASE ASQH1-RELATED"/>
    <property type="match status" value="1"/>
</dbReference>
<dbReference type="GO" id="GO:0009820">
    <property type="term" value="P:alkaloid metabolic process"/>
    <property type="evidence" value="ECO:0007669"/>
    <property type="project" value="InterPro"/>
</dbReference>
<evidence type="ECO:0000256" key="1">
    <source>
        <dbReference type="ARBA" id="ARBA00010209"/>
    </source>
</evidence>
<feature type="binding site" evidence="3">
    <location>
        <position position="308"/>
    </location>
    <ligand>
        <name>dimethylallyl diphosphate</name>
        <dbReference type="ChEBI" id="CHEBI:57623"/>
    </ligand>
</feature>
<feature type="binding site" evidence="3">
    <location>
        <position position="389"/>
    </location>
    <ligand>
        <name>dimethylallyl diphosphate</name>
        <dbReference type="ChEBI" id="CHEBI:57623"/>
    </ligand>
</feature>
<dbReference type="CDD" id="cd13929">
    <property type="entry name" value="PT-DMATS_CymD"/>
    <property type="match status" value="1"/>
</dbReference>
<dbReference type="InterPro" id="IPR017795">
    <property type="entry name" value="ABBA_NscD-like"/>
</dbReference>
<comment type="similarity">
    <text evidence="1">Belongs to the tryptophan dimethylallyltransferase family.</text>
</comment>
<feature type="binding site" evidence="3">
    <location>
        <position position="135"/>
    </location>
    <ligand>
        <name>L-tryptophan</name>
        <dbReference type="ChEBI" id="CHEBI:57912"/>
    </ligand>
</feature>